<feature type="transmembrane region" description="Helical" evidence="10">
    <location>
        <begin position="20"/>
        <end position="40"/>
    </location>
</feature>
<dbReference type="Pfam" id="PF03155">
    <property type="entry name" value="Alg6_Alg8"/>
    <property type="match status" value="1"/>
</dbReference>
<feature type="transmembrane region" description="Helical" evidence="10">
    <location>
        <begin position="412"/>
        <end position="432"/>
    </location>
</feature>
<dbReference type="GO" id="GO:0005789">
    <property type="term" value="C:endoplasmic reticulum membrane"/>
    <property type="evidence" value="ECO:0007669"/>
    <property type="project" value="UniProtKB-SubCell"/>
</dbReference>
<feature type="transmembrane region" description="Helical" evidence="10">
    <location>
        <begin position="102"/>
        <end position="128"/>
    </location>
</feature>
<protein>
    <recommendedName>
        <fullName evidence="10">Alpha-1,3-glucosyltransferase</fullName>
        <ecNumber evidence="10">2.4.1.-</ecNumber>
    </recommendedName>
</protein>
<evidence type="ECO:0000256" key="2">
    <source>
        <dbReference type="ARBA" id="ARBA00004922"/>
    </source>
</evidence>
<evidence type="ECO:0000256" key="10">
    <source>
        <dbReference type="RuleBase" id="RU363110"/>
    </source>
</evidence>
<feature type="transmembrane region" description="Helical" evidence="10">
    <location>
        <begin position="298"/>
        <end position="314"/>
    </location>
</feature>
<dbReference type="Proteomes" id="UP001152320">
    <property type="component" value="Chromosome 15"/>
</dbReference>
<sequence length="448" mass="50183">MLDVSNLNYDSQATILFQRLSVIVTDLLFAYAVKECCLFVSHAKKSAASSLFGDSSFVLSVLLLGNFGLLIVDHIHFQYNGFLSGMLMMSIGRICQDRILEGALWFAVLLNFKHIYIYVAPAFIIYLLRSYCFTESNKDGSVKWFSFSILRLAALGFIVISVTGISFGPFIAMNQLPQVLSRLFPFKRGLCHAYWAPNFWALYNIADKVLFLGASKLSLSLSNSTISASMTGGLVQEFQHSVLSSVPPLVTFILTVLTILPAVYHLWRYSGGSKAFIRCLVLCAYSSFLFGWHVHEKAILIIIIPLSLLAVASVNDARVFLILSTVGHYSLFPLLFTPKETPIKVCLFCTYTLFTFLAMNRLHKSKGKRFFSLPLLSFLESLFLIGLIPLFVYTDGLHILLGLSEKLAFLPLLMTSVYCALGVTYSWVLFYWNTIQQGKAVSIHLKKS</sequence>
<dbReference type="EMBL" id="JAIZAY010000015">
    <property type="protein sequence ID" value="KAJ8027937.1"/>
    <property type="molecule type" value="Genomic_DNA"/>
</dbReference>
<feature type="transmembrane region" description="Helical" evidence="10">
    <location>
        <begin position="148"/>
        <end position="172"/>
    </location>
</feature>
<dbReference type="AlphaFoldDB" id="A0A9Q1BJR9"/>
<dbReference type="InterPro" id="IPR004856">
    <property type="entry name" value="Glyco_trans_ALG6/ALG8"/>
</dbReference>
<name>A0A9Q1BJR9_HOLLE</name>
<evidence type="ECO:0000313" key="11">
    <source>
        <dbReference type="EMBL" id="KAJ8027937.1"/>
    </source>
</evidence>
<proteinExistence type="inferred from homology"/>
<comment type="caution">
    <text evidence="11">The sequence shown here is derived from an EMBL/GenBank/DDBJ whole genome shotgun (WGS) entry which is preliminary data.</text>
</comment>
<keyword evidence="4 10" id="KW-0328">Glycosyltransferase</keyword>
<evidence type="ECO:0000256" key="3">
    <source>
        <dbReference type="ARBA" id="ARBA00008715"/>
    </source>
</evidence>
<dbReference type="PANTHER" id="PTHR12413:SF2">
    <property type="entry name" value="DOLICHYL PYROPHOSPHATE GLC1MAN9GLCNAC2 ALPHA-1,3-GLUCOSYLTRANSFERASE-RELATED"/>
    <property type="match status" value="1"/>
</dbReference>
<evidence type="ECO:0000256" key="6">
    <source>
        <dbReference type="ARBA" id="ARBA00022692"/>
    </source>
</evidence>
<keyword evidence="12" id="KW-1185">Reference proteome</keyword>
<feature type="transmembrane region" description="Helical" evidence="10">
    <location>
        <begin position="275"/>
        <end position="292"/>
    </location>
</feature>
<dbReference type="GO" id="GO:0042283">
    <property type="term" value="F:dolichyl pyrophosphate Glc1Man9GlcNAc2 alpha-1,3-glucosyltransferase activity"/>
    <property type="evidence" value="ECO:0007669"/>
    <property type="project" value="TreeGrafter"/>
</dbReference>
<feature type="transmembrane region" description="Helical" evidence="10">
    <location>
        <begin position="52"/>
        <end position="71"/>
    </location>
</feature>
<feature type="transmembrane region" description="Helical" evidence="10">
    <location>
        <begin position="342"/>
        <end position="359"/>
    </location>
</feature>
<feature type="transmembrane region" description="Helical" evidence="10">
    <location>
        <begin position="242"/>
        <end position="263"/>
    </location>
</feature>
<evidence type="ECO:0000256" key="1">
    <source>
        <dbReference type="ARBA" id="ARBA00004477"/>
    </source>
</evidence>
<feature type="transmembrane region" description="Helical" evidence="10">
    <location>
        <begin position="319"/>
        <end position="336"/>
    </location>
</feature>
<comment type="subcellular location">
    <subcellularLocation>
        <location evidence="1 10">Endoplasmic reticulum membrane</location>
        <topology evidence="1 10">Multi-pass membrane protein</topology>
    </subcellularLocation>
</comment>
<dbReference type="OrthoDB" id="1689333at2759"/>
<dbReference type="EC" id="2.4.1.-" evidence="10"/>
<comment type="pathway">
    <text evidence="2 10">Protein modification; protein glycosylation.</text>
</comment>
<dbReference type="PANTHER" id="PTHR12413">
    <property type="entry name" value="DOLICHYL GLYCOSYLTRANSFERASE"/>
    <property type="match status" value="1"/>
</dbReference>
<reference evidence="11" key="1">
    <citation type="submission" date="2021-10" db="EMBL/GenBank/DDBJ databases">
        <title>Tropical sea cucumber genome reveals ecological adaptation and Cuvierian tubules defense mechanism.</title>
        <authorList>
            <person name="Chen T."/>
        </authorList>
    </citation>
    <scope>NUCLEOTIDE SEQUENCE</scope>
    <source>
        <strain evidence="11">Nanhai2018</strain>
        <tissue evidence="11">Muscle</tissue>
    </source>
</reference>
<keyword evidence="5 10" id="KW-0808">Transferase</keyword>
<evidence type="ECO:0000256" key="5">
    <source>
        <dbReference type="ARBA" id="ARBA00022679"/>
    </source>
</evidence>
<gene>
    <name evidence="11" type="ORF">HOLleu_30036</name>
</gene>
<feature type="transmembrane region" description="Helical" evidence="10">
    <location>
        <begin position="371"/>
        <end position="392"/>
    </location>
</feature>
<evidence type="ECO:0000313" key="12">
    <source>
        <dbReference type="Proteomes" id="UP001152320"/>
    </source>
</evidence>
<organism evidence="11 12">
    <name type="scientific">Holothuria leucospilota</name>
    <name type="common">Black long sea cucumber</name>
    <name type="synonym">Mertensiothuria leucospilota</name>
    <dbReference type="NCBI Taxonomy" id="206669"/>
    <lineage>
        <taxon>Eukaryota</taxon>
        <taxon>Metazoa</taxon>
        <taxon>Echinodermata</taxon>
        <taxon>Eleutherozoa</taxon>
        <taxon>Echinozoa</taxon>
        <taxon>Holothuroidea</taxon>
        <taxon>Aspidochirotacea</taxon>
        <taxon>Aspidochirotida</taxon>
        <taxon>Holothuriidae</taxon>
        <taxon>Holothuria</taxon>
    </lineage>
</organism>
<keyword evidence="8 10" id="KW-1133">Transmembrane helix</keyword>
<comment type="similarity">
    <text evidence="3 10">Belongs to the ALG6/ALG8 glucosyltransferase family.</text>
</comment>
<keyword evidence="9 10" id="KW-0472">Membrane</keyword>
<evidence type="ECO:0000256" key="9">
    <source>
        <dbReference type="ARBA" id="ARBA00023136"/>
    </source>
</evidence>
<accession>A0A9Q1BJR9</accession>
<evidence type="ECO:0000256" key="4">
    <source>
        <dbReference type="ARBA" id="ARBA00022676"/>
    </source>
</evidence>
<evidence type="ECO:0000256" key="7">
    <source>
        <dbReference type="ARBA" id="ARBA00022824"/>
    </source>
</evidence>
<keyword evidence="7 10" id="KW-0256">Endoplasmic reticulum</keyword>
<dbReference type="GO" id="GO:0006487">
    <property type="term" value="P:protein N-linked glycosylation"/>
    <property type="evidence" value="ECO:0007669"/>
    <property type="project" value="TreeGrafter"/>
</dbReference>
<keyword evidence="6 10" id="KW-0812">Transmembrane</keyword>
<evidence type="ECO:0000256" key="8">
    <source>
        <dbReference type="ARBA" id="ARBA00022989"/>
    </source>
</evidence>